<dbReference type="RefSeq" id="WP_123388804.1">
    <property type="nucleotide sequence ID" value="NZ_RKHO01000001.1"/>
</dbReference>
<keyword evidence="6" id="KW-0472">Membrane</keyword>
<evidence type="ECO:0000313" key="8">
    <source>
        <dbReference type="EMBL" id="ROR89449.1"/>
    </source>
</evidence>
<gene>
    <name evidence="8" type="ORF">EDD33_0273</name>
</gene>
<dbReference type="EMBL" id="RKHO01000001">
    <property type="protein sequence ID" value="ROR89449.1"/>
    <property type="molecule type" value="Genomic_DNA"/>
</dbReference>
<dbReference type="Gene3D" id="3.90.550.10">
    <property type="entry name" value="Spore Coat Polysaccharide Biosynthesis Protein SpsA, Chain A"/>
    <property type="match status" value="1"/>
</dbReference>
<evidence type="ECO:0000256" key="4">
    <source>
        <dbReference type="ARBA" id="ARBA00022679"/>
    </source>
</evidence>
<feature type="region of interest" description="Disordered" evidence="7">
    <location>
        <begin position="459"/>
        <end position="489"/>
    </location>
</feature>
<keyword evidence="4 8" id="KW-0808">Transferase</keyword>
<comment type="caution">
    <text evidence="8">The sequence shown here is derived from an EMBL/GenBank/DDBJ whole genome shotgun (WGS) entry which is preliminary data.</text>
</comment>
<dbReference type="SUPFAM" id="SSF53448">
    <property type="entry name" value="Nucleotide-diphospho-sugar transferases"/>
    <property type="match status" value="1"/>
</dbReference>
<dbReference type="InterPro" id="IPR029044">
    <property type="entry name" value="Nucleotide-diphossugar_trans"/>
</dbReference>
<dbReference type="Gene3D" id="3.40.50.11820">
    <property type="match status" value="1"/>
</dbReference>
<protein>
    <submittedName>
        <fullName evidence="8">CDP-glycerol glycerophosphotransferase (TagB/SpsB family)</fullName>
    </submittedName>
</protein>
<feature type="compositionally biased region" description="Low complexity" evidence="7">
    <location>
        <begin position="464"/>
        <end position="477"/>
    </location>
</feature>
<dbReference type="Proteomes" id="UP000281738">
    <property type="component" value="Unassembled WGS sequence"/>
</dbReference>
<organism evidence="8 9">
    <name type="scientific">Nocardioides aurantiacus</name>
    <dbReference type="NCBI Taxonomy" id="86796"/>
    <lineage>
        <taxon>Bacteria</taxon>
        <taxon>Bacillati</taxon>
        <taxon>Actinomycetota</taxon>
        <taxon>Actinomycetes</taxon>
        <taxon>Propionibacteriales</taxon>
        <taxon>Nocardioidaceae</taxon>
        <taxon>Nocardioides</taxon>
    </lineage>
</organism>
<name>A0A3N2CPL1_9ACTN</name>
<evidence type="ECO:0000256" key="2">
    <source>
        <dbReference type="ARBA" id="ARBA00010488"/>
    </source>
</evidence>
<evidence type="ECO:0000256" key="7">
    <source>
        <dbReference type="SAM" id="MobiDB-lite"/>
    </source>
</evidence>
<dbReference type="OrthoDB" id="3799466at2"/>
<sequence>MSPESTLPRRWRGKVARRVLAARRTVRAAHPDVTVVVVLDGGVRAARRALEAARAQTHARVEVLAVAADERLLALARAAASDDGRVHVVEAPGCDRARARAFGAVAANGAWLLFVAPGQVLHREAVARLLAGREQGPHDAGVVLGGLAGADPAASWARTPLLARLLVEQERWARALDDAEPAGLTAATGLLALGHVVADGVVVDDVRDQPDWWSSSRDPAAELSARVAQDRASLALLERDDQLRHRRERASGALTDDLPPVLAAAELLDEAGWRLLCSHAAELFAVADLATVPVTPRAAAWLAAQDRREDLVALVAARRAASGHLATEVVDGRVLALLPGAGDLPDDVRELTVAESGVAARVVGHRVEGEELVVDLQAGLRRVDEHAPVVRLEAVGAGSVVLGDLPVELTADPAVTAWLGEAHQRHDTGAVRTRLPLAALGEGTWELRVEVTDRGVTRTGLAHGPVSAAAPATSAPSAPGPGPDPDLSAHEQRRLQDGFAAASGPLDPRLLLAVPVASGLTSDAAALAARWAEHAGPGARVLVAVDDLAAPVVPGAEAVLRRSPGWYAALAEAGWVVTDHDDVLGTLDTQAGATGEGWYAPRAGQRVVRTTTGGPGPARGLARWRRLGLVPSHVEQLLDRTSRRWTDALAPVPDLARLVVEDWAHDGPVLALGQPRTDALVGPSADDRRAAVRAALGLSDGDTAVLWATTCRDDVTGACLAAAGGPGPDAARVAGLLGAGHVLLRLHDHCGRHDPPRGGARLLDVPDHPVADLVLAADAAVVDFSPLRHDLAVAGRPVVVWAPDLADHVDRQGELFDLPASTAGPTVGSTEEVVDALADVPALRAAWTPRRDALVAHLAGLDDGHATDRVLTSLDPSAARV</sequence>
<evidence type="ECO:0000256" key="1">
    <source>
        <dbReference type="ARBA" id="ARBA00004202"/>
    </source>
</evidence>
<evidence type="ECO:0000256" key="6">
    <source>
        <dbReference type="ARBA" id="ARBA00023136"/>
    </source>
</evidence>
<dbReference type="InterPro" id="IPR007554">
    <property type="entry name" value="Glycerophosphate_synth"/>
</dbReference>
<reference evidence="8 9" key="1">
    <citation type="submission" date="2018-11" db="EMBL/GenBank/DDBJ databases">
        <title>Sequencing the genomes of 1000 actinobacteria strains.</title>
        <authorList>
            <person name="Klenk H.-P."/>
        </authorList>
    </citation>
    <scope>NUCLEOTIDE SEQUENCE [LARGE SCALE GENOMIC DNA]</scope>
    <source>
        <strain evidence="8 9">DSM 12652</strain>
    </source>
</reference>
<comment type="similarity">
    <text evidence="2">Belongs to the CDP-glycerol glycerophosphotransferase family.</text>
</comment>
<dbReference type="GO" id="GO:0019350">
    <property type="term" value="P:teichoic acid biosynthetic process"/>
    <property type="evidence" value="ECO:0007669"/>
    <property type="project" value="UniProtKB-KW"/>
</dbReference>
<dbReference type="Gene3D" id="3.40.50.12580">
    <property type="match status" value="1"/>
</dbReference>
<keyword evidence="9" id="KW-1185">Reference proteome</keyword>
<accession>A0A3N2CPL1</accession>
<dbReference type="InterPro" id="IPR043148">
    <property type="entry name" value="TagF_C"/>
</dbReference>
<comment type="subcellular location">
    <subcellularLocation>
        <location evidence="1">Cell membrane</location>
        <topology evidence="1">Peripheral membrane protein</topology>
    </subcellularLocation>
</comment>
<proteinExistence type="inferred from homology"/>
<dbReference type="Pfam" id="PF04464">
    <property type="entry name" value="Glyphos_transf"/>
    <property type="match status" value="1"/>
</dbReference>
<dbReference type="AlphaFoldDB" id="A0A3N2CPL1"/>
<dbReference type="GO" id="GO:0005886">
    <property type="term" value="C:plasma membrane"/>
    <property type="evidence" value="ECO:0007669"/>
    <property type="project" value="UniProtKB-SubCell"/>
</dbReference>
<dbReference type="InterPro" id="IPR043149">
    <property type="entry name" value="TagF_N"/>
</dbReference>
<keyword evidence="5" id="KW-0777">Teichoic acid biosynthesis</keyword>
<dbReference type="GO" id="GO:0047355">
    <property type="term" value="F:CDP-glycerol glycerophosphotransferase activity"/>
    <property type="evidence" value="ECO:0007669"/>
    <property type="project" value="InterPro"/>
</dbReference>
<keyword evidence="3" id="KW-1003">Cell membrane</keyword>
<evidence type="ECO:0000313" key="9">
    <source>
        <dbReference type="Proteomes" id="UP000281738"/>
    </source>
</evidence>
<evidence type="ECO:0000256" key="5">
    <source>
        <dbReference type="ARBA" id="ARBA00022944"/>
    </source>
</evidence>
<evidence type="ECO:0000256" key="3">
    <source>
        <dbReference type="ARBA" id="ARBA00022475"/>
    </source>
</evidence>